<evidence type="ECO:0000313" key="4">
    <source>
        <dbReference type="Proteomes" id="UP000295257"/>
    </source>
</evidence>
<name>A0A4R5NCP7_9LACO</name>
<gene>
    <name evidence="3" type="ORF">C5L30_000375</name>
    <name evidence="2" type="ORF">C5L30_000644</name>
</gene>
<protein>
    <submittedName>
        <fullName evidence="2">Uncharacterized protein</fullName>
    </submittedName>
</protein>
<accession>A0A4R5NCP7</accession>
<comment type="caution">
    <text evidence="2">The sequence shown here is derived from an EMBL/GenBank/DDBJ whole genome shotgun (WGS) entry which is preliminary data.</text>
</comment>
<sequence length="43" mass="4855">MGSEILVTKHNNSHCQEKFLVRNKLPVPQTDTGSRGEYPKVSE</sequence>
<dbReference type="EMBL" id="PUFN01000023">
    <property type="protein sequence ID" value="TDG70867.1"/>
    <property type="molecule type" value="Genomic_DNA"/>
</dbReference>
<evidence type="ECO:0000313" key="2">
    <source>
        <dbReference type="EMBL" id="TDG70867.1"/>
    </source>
</evidence>
<reference evidence="2 4" key="1">
    <citation type="journal article" date="2019" name="Appl. Microbiol. Biotechnol.">
        <title>Uncovering carbohydrate metabolism through a genotype-phenotype association study of 56 lactic acid bacteria genomes.</title>
        <authorList>
            <person name="Buron-Moles G."/>
            <person name="Chailyan A."/>
            <person name="Dolejs I."/>
            <person name="Forster J."/>
            <person name="Miks M.H."/>
        </authorList>
    </citation>
    <scope>NUCLEOTIDE SEQUENCE [LARGE SCALE GENOMIC DNA]</scope>
    <source>
        <strain evidence="2 4">ATCC 29644</strain>
    </source>
</reference>
<keyword evidence="4" id="KW-1185">Reference proteome</keyword>
<proteinExistence type="predicted"/>
<organism evidence="2 4">
    <name type="scientific">Companilactobacillus farciminis</name>
    <dbReference type="NCBI Taxonomy" id="1612"/>
    <lineage>
        <taxon>Bacteria</taxon>
        <taxon>Bacillati</taxon>
        <taxon>Bacillota</taxon>
        <taxon>Bacilli</taxon>
        <taxon>Lactobacillales</taxon>
        <taxon>Lactobacillaceae</taxon>
        <taxon>Companilactobacillus</taxon>
    </lineage>
</organism>
<reference evidence="2" key="2">
    <citation type="submission" date="2019-02" db="EMBL/GenBank/DDBJ databases">
        <authorList>
            <person name="Buron G."/>
            <person name="Chaylann A."/>
            <person name="Dolejs I."/>
            <person name="Forster J."/>
            <person name="Miks M.H."/>
        </authorList>
    </citation>
    <scope>NUCLEOTIDE SEQUENCE</scope>
    <source>
        <strain evidence="2">ATCC 29644</strain>
    </source>
</reference>
<dbReference type="AlphaFoldDB" id="A0A4R5NCP7"/>
<dbReference type="EMBL" id="PUFN01000013">
    <property type="protein sequence ID" value="TDG72988.1"/>
    <property type="molecule type" value="Genomic_DNA"/>
</dbReference>
<dbReference type="Proteomes" id="UP000295257">
    <property type="component" value="Unassembled WGS sequence"/>
</dbReference>
<evidence type="ECO:0000313" key="3">
    <source>
        <dbReference type="EMBL" id="TDG72988.1"/>
    </source>
</evidence>
<evidence type="ECO:0000256" key="1">
    <source>
        <dbReference type="SAM" id="MobiDB-lite"/>
    </source>
</evidence>
<feature type="region of interest" description="Disordered" evidence="1">
    <location>
        <begin position="23"/>
        <end position="43"/>
    </location>
</feature>